<organism evidence="2 3">
    <name type="scientific">Mycena rosella</name>
    <name type="common">Pink bonnet</name>
    <name type="synonym">Agaricus rosellus</name>
    <dbReference type="NCBI Taxonomy" id="1033263"/>
    <lineage>
        <taxon>Eukaryota</taxon>
        <taxon>Fungi</taxon>
        <taxon>Dikarya</taxon>
        <taxon>Basidiomycota</taxon>
        <taxon>Agaricomycotina</taxon>
        <taxon>Agaricomycetes</taxon>
        <taxon>Agaricomycetidae</taxon>
        <taxon>Agaricales</taxon>
        <taxon>Marasmiineae</taxon>
        <taxon>Mycenaceae</taxon>
        <taxon>Mycena</taxon>
    </lineage>
</organism>
<feature type="compositionally biased region" description="Polar residues" evidence="1">
    <location>
        <begin position="251"/>
        <end position="269"/>
    </location>
</feature>
<dbReference type="AlphaFoldDB" id="A0AAD7GJT9"/>
<evidence type="ECO:0000256" key="1">
    <source>
        <dbReference type="SAM" id="MobiDB-lite"/>
    </source>
</evidence>
<sequence>MDNDTAPPASAYTHDVDSENELCAQRRASQLRVVNFRHRQDVRRLQIIHAFEDQKRDKEEVMAHLRTLDAKLERPKWQTTLKVLTLCFRKRKCSMDTDADAVRTSRDTIAGQLEPSGPVASASAVEPPTMPTSKIADRTKDPRKRTRFGPVLPAAQAPSIISTSASGTVNVPLAVRVAVSGSNRKLFPLPARPSTLAPTHTSKPATTNRGASGLRGQPEQFQQQRTDAGYRITFSASPNLTADPRRREFIPNSTWNASRNLSSPSNTTAGGFAGQRGPPAR</sequence>
<feature type="region of interest" description="Disordered" evidence="1">
    <location>
        <begin position="189"/>
        <end position="281"/>
    </location>
</feature>
<name>A0AAD7GJT9_MYCRO</name>
<feature type="region of interest" description="Disordered" evidence="1">
    <location>
        <begin position="111"/>
        <end position="144"/>
    </location>
</feature>
<protein>
    <submittedName>
        <fullName evidence="2">Uncharacterized protein</fullName>
    </submittedName>
</protein>
<evidence type="ECO:0000313" key="3">
    <source>
        <dbReference type="Proteomes" id="UP001221757"/>
    </source>
</evidence>
<keyword evidence="3" id="KW-1185">Reference proteome</keyword>
<reference evidence="2" key="1">
    <citation type="submission" date="2023-03" db="EMBL/GenBank/DDBJ databases">
        <title>Massive genome expansion in bonnet fungi (Mycena s.s.) driven by repeated elements and novel gene families across ecological guilds.</title>
        <authorList>
            <consortium name="Lawrence Berkeley National Laboratory"/>
            <person name="Harder C.B."/>
            <person name="Miyauchi S."/>
            <person name="Viragh M."/>
            <person name="Kuo A."/>
            <person name="Thoen E."/>
            <person name="Andreopoulos B."/>
            <person name="Lu D."/>
            <person name="Skrede I."/>
            <person name="Drula E."/>
            <person name="Henrissat B."/>
            <person name="Morin E."/>
            <person name="Kohler A."/>
            <person name="Barry K."/>
            <person name="LaButti K."/>
            <person name="Morin E."/>
            <person name="Salamov A."/>
            <person name="Lipzen A."/>
            <person name="Mereny Z."/>
            <person name="Hegedus B."/>
            <person name="Baldrian P."/>
            <person name="Stursova M."/>
            <person name="Weitz H."/>
            <person name="Taylor A."/>
            <person name="Grigoriev I.V."/>
            <person name="Nagy L.G."/>
            <person name="Martin F."/>
            <person name="Kauserud H."/>
        </authorList>
    </citation>
    <scope>NUCLEOTIDE SEQUENCE</scope>
    <source>
        <strain evidence="2">CBHHK067</strain>
    </source>
</reference>
<evidence type="ECO:0000313" key="2">
    <source>
        <dbReference type="EMBL" id="KAJ7698090.1"/>
    </source>
</evidence>
<accession>A0AAD7GJT9</accession>
<dbReference type="EMBL" id="JARKIE010000027">
    <property type="protein sequence ID" value="KAJ7698090.1"/>
    <property type="molecule type" value="Genomic_DNA"/>
</dbReference>
<gene>
    <name evidence="2" type="ORF">B0H17DRAFT_1130017</name>
</gene>
<proteinExistence type="predicted"/>
<feature type="compositionally biased region" description="Polar residues" evidence="1">
    <location>
        <begin position="196"/>
        <end position="210"/>
    </location>
</feature>
<comment type="caution">
    <text evidence="2">The sequence shown here is derived from an EMBL/GenBank/DDBJ whole genome shotgun (WGS) entry which is preliminary data.</text>
</comment>
<dbReference type="Proteomes" id="UP001221757">
    <property type="component" value="Unassembled WGS sequence"/>
</dbReference>